<evidence type="ECO:0000256" key="1">
    <source>
        <dbReference type="ARBA" id="ARBA00004377"/>
    </source>
</evidence>
<evidence type="ECO:0000256" key="7">
    <source>
        <dbReference type="ARBA" id="ARBA00022989"/>
    </source>
</evidence>
<dbReference type="NCBIfam" id="TIGR01707">
    <property type="entry name" value="gspI"/>
    <property type="match status" value="1"/>
</dbReference>
<dbReference type="PANTHER" id="PTHR38779">
    <property type="entry name" value="TYPE II SECRETION SYSTEM PROTEIN I-RELATED"/>
    <property type="match status" value="1"/>
</dbReference>
<dbReference type="SUPFAM" id="SSF54523">
    <property type="entry name" value="Pili subunits"/>
    <property type="match status" value="1"/>
</dbReference>
<feature type="transmembrane region" description="Helical" evidence="9">
    <location>
        <begin position="12"/>
        <end position="34"/>
    </location>
</feature>
<evidence type="ECO:0000256" key="2">
    <source>
        <dbReference type="ARBA" id="ARBA00008358"/>
    </source>
</evidence>
<feature type="compositionally biased region" description="Basic and acidic residues" evidence="10">
    <location>
        <begin position="109"/>
        <end position="121"/>
    </location>
</feature>
<keyword evidence="3" id="KW-1003">Cell membrane</keyword>
<dbReference type="Gene3D" id="3.30.1300.30">
    <property type="entry name" value="GSPII I/J protein-like"/>
    <property type="match status" value="1"/>
</dbReference>
<dbReference type="PANTHER" id="PTHR38779:SF2">
    <property type="entry name" value="TYPE II SECRETION SYSTEM PROTEIN I-RELATED"/>
    <property type="match status" value="1"/>
</dbReference>
<sequence>MSARLRTRGFTLIEMLVAVAVVAIAMGAIIAGMGRYAANAAYLREKTVALWVAHNQLTELEMQKAWPDVGTTNGENDMAGVTWKWRVTIQKTQDEHLRRVDIVVAQPARDGKTPDPDKEPLVKLSSFLADSGRQ</sequence>
<dbReference type="PROSITE" id="PS00409">
    <property type="entry name" value="PROKAR_NTER_METHYL"/>
    <property type="match status" value="1"/>
</dbReference>
<comment type="subunit">
    <text evidence="9">Type II secretion is composed of four main components: the outer membrane complex, the inner membrane complex, the cytoplasmic secretion ATPase and the periplasm-spanning pseudopilus.</text>
</comment>
<keyword evidence="5 9" id="KW-0997">Cell inner membrane</keyword>
<protein>
    <recommendedName>
        <fullName evidence="9">Type II secretion system protein I</fullName>
        <shortName evidence="9">T2SS minor pseudopilin I</shortName>
    </recommendedName>
</protein>
<keyword evidence="8 9" id="KW-0472">Membrane</keyword>
<dbReference type="InterPro" id="IPR010052">
    <property type="entry name" value="T2SS_protein-GspI"/>
</dbReference>
<organism evidence="12 13">
    <name type="scientific">Solimonas marina</name>
    <dbReference type="NCBI Taxonomy" id="2714601"/>
    <lineage>
        <taxon>Bacteria</taxon>
        <taxon>Pseudomonadati</taxon>
        <taxon>Pseudomonadota</taxon>
        <taxon>Gammaproteobacteria</taxon>
        <taxon>Nevskiales</taxon>
        <taxon>Nevskiaceae</taxon>
        <taxon>Solimonas</taxon>
    </lineage>
</organism>
<evidence type="ECO:0000313" key="13">
    <source>
        <dbReference type="Proteomes" id="UP000653472"/>
    </source>
</evidence>
<dbReference type="InterPro" id="IPR045584">
    <property type="entry name" value="Pilin-like"/>
</dbReference>
<reference evidence="12" key="1">
    <citation type="submission" date="2020-03" db="EMBL/GenBank/DDBJ databases">
        <title>Solimonas marina sp. nov., isolated from deep seawater of the Pacific Ocean.</title>
        <authorList>
            <person name="Liu X."/>
            <person name="Lai Q."/>
            <person name="Sun F."/>
            <person name="Gai Y."/>
            <person name="Li G."/>
            <person name="Shao Z."/>
        </authorList>
    </citation>
    <scope>NUCLEOTIDE SEQUENCE</scope>
    <source>
        <strain evidence="12">C16B3</strain>
    </source>
</reference>
<dbReference type="Proteomes" id="UP000653472">
    <property type="component" value="Unassembled WGS sequence"/>
</dbReference>
<dbReference type="GO" id="GO:0015627">
    <property type="term" value="C:type II protein secretion system complex"/>
    <property type="evidence" value="ECO:0007669"/>
    <property type="project" value="UniProtKB-UniRule"/>
</dbReference>
<dbReference type="Pfam" id="PF02501">
    <property type="entry name" value="T2SSI"/>
    <property type="match status" value="1"/>
</dbReference>
<dbReference type="InterPro" id="IPR003413">
    <property type="entry name" value="T2SS_GspI_C"/>
</dbReference>
<comment type="caution">
    <text evidence="12">The sequence shown here is derived from an EMBL/GenBank/DDBJ whole genome shotgun (WGS) entry which is preliminary data.</text>
</comment>
<keyword evidence="4 9" id="KW-0488">Methylation</keyword>
<keyword evidence="13" id="KW-1185">Reference proteome</keyword>
<comment type="function">
    <text evidence="9">Component of the type II secretion system required for the energy-dependent secretion of extracellular factors such as proteases and toxins from the periplasm.</text>
</comment>
<dbReference type="GO" id="GO:0015628">
    <property type="term" value="P:protein secretion by the type II secretion system"/>
    <property type="evidence" value="ECO:0007669"/>
    <property type="project" value="UniProtKB-UniRule"/>
</dbReference>
<evidence type="ECO:0000256" key="6">
    <source>
        <dbReference type="ARBA" id="ARBA00022692"/>
    </source>
</evidence>
<feature type="domain" description="Type II secretion system protein GspI C-terminal" evidence="11">
    <location>
        <begin position="43"/>
        <end position="128"/>
    </location>
</feature>
<evidence type="ECO:0000256" key="8">
    <source>
        <dbReference type="ARBA" id="ARBA00023136"/>
    </source>
</evidence>
<keyword evidence="6 9" id="KW-0812">Transmembrane</keyword>
<evidence type="ECO:0000256" key="4">
    <source>
        <dbReference type="ARBA" id="ARBA00022481"/>
    </source>
</evidence>
<dbReference type="Pfam" id="PF07963">
    <property type="entry name" value="N_methyl"/>
    <property type="match status" value="1"/>
</dbReference>
<dbReference type="NCBIfam" id="TIGR02532">
    <property type="entry name" value="IV_pilin_GFxxxE"/>
    <property type="match status" value="1"/>
</dbReference>
<dbReference type="RefSeq" id="WP_168148459.1">
    <property type="nucleotide sequence ID" value="NZ_JAAVXB010000006.1"/>
</dbReference>
<keyword evidence="7 9" id="KW-1133">Transmembrane helix</keyword>
<evidence type="ECO:0000256" key="10">
    <source>
        <dbReference type="SAM" id="MobiDB-lite"/>
    </source>
</evidence>
<comment type="subcellular location">
    <subcellularLocation>
        <location evidence="1 9">Cell inner membrane</location>
        <topology evidence="1 9">Single-pass membrane protein</topology>
    </subcellularLocation>
</comment>
<dbReference type="GO" id="GO:0005886">
    <property type="term" value="C:plasma membrane"/>
    <property type="evidence" value="ECO:0007669"/>
    <property type="project" value="UniProtKB-SubCell"/>
</dbReference>
<evidence type="ECO:0000256" key="3">
    <source>
        <dbReference type="ARBA" id="ARBA00022475"/>
    </source>
</evidence>
<dbReference type="InterPro" id="IPR012902">
    <property type="entry name" value="N_methyl_site"/>
</dbReference>
<feature type="region of interest" description="Disordered" evidence="10">
    <location>
        <begin position="107"/>
        <end position="134"/>
    </location>
</feature>
<comment type="similarity">
    <text evidence="2 9">Belongs to the GSP I family.</text>
</comment>
<dbReference type="EMBL" id="JAAVXB010000006">
    <property type="protein sequence ID" value="NKF23139.1"/>
    <property type="molecule type" value="Genomic_DNA"/>
</dbReference>
<comment type="PTM">
    <text evidence="9">Cleaved by prepilin peptidase.</text>
</comment>
<accession>A0A970B9B0</accession>
<name>A0A970B9B0_9GAMM</name>
<proteinExistence type="inferred from homology"/>
<gene>
    <name evidence="12" type="primary">gspI</name>
    <name evidence="12" type="ORF">G7Y82_12500</name>
</gene>
<evidence type="ECO:0000256" key="5">
    <source>
        <dbReference type="ARBA" id="ARBA00022519"/>
    </source>
</evidence>
<dbReference type="AlphaFoldDB" id="A0A970B9B0"/>
<evidence type="ECO:0000259" key="11">
    <source>
        <dbReference type="Pfam" id="PF02501"/>
    </source>
</evidence>
<evidence type="ECO:0000313" key="12">
    <source>
        <dbReference type="EMBL" id="NKF23139.1"/>
    </source>
</evidence>
<evidence type="ECO:0000256" key="9">
    <source>
        <dbReference type="RuleBase" id="RU368030"/>
    </source>
</evidence>